<proteinExistence type="predicted"/>
<dbReference type="Pfam" id="PF01979">
    <property type="entry name" value="Amidohydro_1"/>
    <property type="match status" value="1"/>
</dbReference>
<protein>
    <submittedName>
        <fullName evidence="2">Amidohydrolase</fullName>
    </submittedName>
</protein>
<reference evidence="2" key="1">
    <citation type="submission" date="2018-01" db="EMBL/GenBank/DDBJ databases">
        <authorList>
            <person name="Regsiter A."/>
            <person name="William W."/>
        </authorList>
    </citation>
    <scope>NUCLEOTIDE SEQUENCE</scope>
    <source>
        <strain evidence="2">TRIP AH-1</strain>
    </source>
</reference>
<dbReference type="GO" id="GO:0016810">
    <property type="term" value="F:hydrolase activity, acting on carbon-nitrogen (but not peptide) bonds"/>
    <property type="evidence" value="ECO:0007669"/>
    <property type="project" value="InterPro"/>
</dbReference>
<dbReference type="Gene3D" id="2.30.40.10">
    <property type="entry name" value="Urease, subunit C, domain 1"/>
    <property type="match status" value="1"/>
</dbReference>
<dbReference type="InterPro" id="IPR032466">
    <property type="entry name" value="Metal_Hydrolase"/>
</dbReference>
<evidence type="ECO:0000313" key="2">
    <source>
        <dbReference type="EMBL" id="SPD73076.1"/>
    </source>
</evidence>
<evidence type="ECO:0000259" key="1">
    <source>
        <dbReference type="Pfam" id="PF01979"/>
    </source>
</evidence>
<accession>A0A445MUC5</accession>
<dbReference type="Gene3D" id="3.20.20.140">
    <property type="entry name" value="Metal-dependent hydrolases"/>
    <property type="match status" value="1"/>
</dbReference>
<name>A0A445MUC5_9BACT</name>
<organism evidence="2">
    <name type="scientific">uncultured Desulfobacterium sp</name>
    <dbReference type="NCBI Taxonomy" id="201089"/>
    <lineage>
        <taxon>Bacteria</taxon>
        <taxon>Pseudomonadati</taxon>
        <taxon>Thermodesulfobacteriota</taxon>
        <taxon>Desulfobacteria</taxon>
        <taxon>Desulfobacterales</taxon>
        <taxon>Desulfobacteriaceae</taxon>
        <taxon>Desulfobacterium</taxon>
        <taxon>environmental samples</taxon>
    </lineage>
</organism>
<dbReference type="AlphaFoldDB" id="A0A445MUC5"/>
<dbReference type="InterPro" id="IPR006680">
    <property type="entry name" value="Amidohydro-rel"/>
</dbReference>
<dbReference type="SUPFAM" id="SSF51338">
    <property type="entry name" value="Composite domain of metallo-dependent hydrolases"/>
    <property type="match status" value="1"/>
</dbReference>
<dbReference type="PANTHER" id="PTHR43135:SF3">
    <property type="entry name" value="ALPHA-D-RIBOSE 1-METHYLPHOSPHONATE 5-TRIPHOSPHATE DIPHOSPHATASE"/>
    <property type="match status" value="1"/>
</dbReference>
<dbReference type="EMBL" id="OJIN01000076">
    <property type="protein sequence ID" value="SPD73076.1"/>
    <property type="molecule type" value="Genomic_DNA"/>
</dbReference>
<dbReference type="SUPFAM" id="SSF51556">
    <property type="entry name" value="Metallo-dependent hydrolases"/>
    <property type="match status" value="1"/>
</dbReference>
<dbReference type="PANTHER" id="PTHR43135">
    <property type="entry name" value="ALPHA-D-RIBOSE 1-METHYLPHOSPHONATE 5-TRIPHOSPHATE DIPHOSPHATASE"/>
    <property type="match status" value="1"/>
</dbReference>
<keyword evidence="2" id="KW-0378">Hydrolase</keyword>
<gene>
    <name evidence="2" type="ORF">PITCH_A1670019</name>
</gene>
<dbReference type="InterPro" id="IPR011059">
    <property type="entry name" value="Metal-dep_hydrolase_composite"/>
</dbReference>
<sequence length="398" mass="43155">MTNSFIIQAGWLIDGTGRRPLQNVLLKVKDGNISSIGTSTGAVPHMPDILAMPDCTLVPGLIDSHVHLFMSGTGDPSIRQRQLNSPFEEMKDIILRHLYQQLSHGVVAVRDGGDYAGHALRYKLECMPLKSIPILVKSAGMAWHAPARYGDLIGRPPSQGLSLGRAIALSERNYDHVKLVNSGLNSLTVFGKESLPQFSRQELCEAVETAKGIGLKTMVHANGERPVREAIEAGCHSIEHGFFMGRDNLKRMAETGTIWVPTVYTMKAYSQFLPAGGIEKEMAEKNLEHQLEQISMASSYGVCIAAGSDCGSLGVHHGSGVKEEIALFVKAGMRIEEAIKCATLNSAKALGLEGELGNLSVGMPATLVAFRAEPPNVLEALERPEKIFVIGEQWRGDH</sequence>
<dbReference type="InterPro" id="IPR051781">
    <property type="entry name" value="Metallo-dep_Hydrolase"/>
</dbReference>
<feature type="domain" description="Amidohydrolase-related" evidence="1">
    <location>
        <begin position="56"/>
        <end position="374"/>
    </location>
</feature>